<organism evidence="1 2">
    <name type="scientific">Ziziphus jujuba var. spinosa</name>
    <dbReference type="NCBI Taxonomy" id="714518"/>
    <lineage>
        <taxon>Eukaryota</taxon>
        <taxon>Viridiplantae</taxon>
        <taxon>Streptophyta</taxon>
        <taxon>Embryophyta</taxon>
        <taxon>Tracheophyta</taxon>
        <taxon>Spermatophyta</taxon>
        <taxon>Magnoliopsida</taxon>
        <taxon>eudicotyledons</taxon>
        <taxon>Gunneridae</taxon>
        <taxon>Pentapetalae</taxon>
        <taxon>rosids</taxon>
        <taxon>fabids</taxon>
        <taxon>Rosales</taxon>
        <taxon>Rhamnaceae</taxon>
        <taxon>Paliureae</taxon>
        <taxon>Ziziphus</taxon>
    </lineage>
</organism>
<proteinExistence type="predicted"/>
<evidence type="ECO:0000313" key="2">
    <source>
        <dbReference type="Proteomes" id="UP000813462"/>
    </source>
</evidence>
<dbReference type="Proteomes" id="UP000813462">
    <property type="component" value="Unassembled WGS sequence"/>
</dbReference>
<dbReference type="AlphaFoldDB" id="A0A978V080"/>
<dbReference type="EMBL" id="JAEACU010000008">
    <property type="protein sequence ID" value="KAH7520646.1"/>
    <property type="molecule type" value="Genomic_DNA"/>
</dbReference>
<evidence type="ECO:0000313" key="1">
    <source>
        <dbReference type="EMBL" id="KAH7520646.1"/>
    </source>
</evidence>
<comment type="caution">
    <text evidence="1">The sequence shown here is derived from an EMBL/GenBank/DDBJ whole genome shotgun (WGS) entry which is preliminary data.</text>
</comment>
<sequence>MGSPPYLALVKQRMRQRWRWRILRLELLVKKSTIELELLEVNLRNDQRNWATQNPSSKLLFQLDPWIGTPNSSKFGESMLQELAKQSGGASEGKGVLGITNTYSSNLLSIGYQSGIPLLTPKPPVSPNFITTYSTMQNEKIGSKPISDQLHSNMNEVMKWSMMSSTTNHTASDQNVMNISAAGLPINPERSAIYTHTHTHTHTYIYIRNIYLPLCKDYLYLNLRLYNEVYIPQKRAATINNMNIEEKSDTIGKNLAHSTQINSPSQPASDSLLLVEEMMGNDNVSVAGNPIDELLEWDGFVFAETLDLEDFDIPFE</sequence>
<gene>
    <name evidence="1" type="ORF">FEM48_Zijuj08G0167000</name>
</gene>
<protein>
    <submittedName>
        <fullName evidence="1">Uncharacterized protein</fullName>
    </submittedName>
</protein>
<name>A0A978V080_ZIZJJ</name>
<accession>A0A978V080</accession>
<reference evidence="1" key="1">
    <citation type="journal article" date="2021" name="Front. Plant Sci.">
        <title>Chromosome-Scale Genome Assembly for Chinese Sour Jujube and Insights Into Its Genome Evolution and Domestication Signature.</title>
        <authorList>
            <person name="Shen L.-Y."/>
            <person name="Luo H."/>
            <person name="Wang X.-L."/>
            <person name="Wang X.-M."/>
            <person name="Qiu X.-J."/>
            <person name="Liu H."/>
            <person name="Zhou S.-S."/>
            <person name="Jia K.-H."/>
            <person name="Nie S."/>
            <person name="Bao Y.-T."/>
            <person name="Zhang R.-G."/>
            <person name="Yun Q.-Z."/>
            <person name="Chai Y.-H."/>
            <person name="Lu J.-Y."/>
            <person name="Li Y."/>
            <person name="Zhao S.-W."/>
            <person name="Mao J.-F."/>
            <person name="Jia S.-G."/>
            <person name="Mao Y.-M."/>
        </authorList>
    </citation>
    <scope>NUCLEOTIDE SEQUENCE</scope>
    <source>
        <strain evidence="1">AT0</strain>
        <tissue evidence="1">Leaf</tissue>
    </source>
</reference>